<evidence type="ECO:0000256" key="1">
    <source>
        <dbReference type="SAM" id="Coils"/>
    </source>
</evidence>
<gene>
    <name evidence="3" type="ORF">M427DRAFT_60239</name>
</gene>
<feature type="compositionally biased region" description="Low complexity" evidence="2">
    <location>
        <begin position="232"/>
        <end position="255"/>
    </location>
</feature>
<feature type="region of interest" description="Disordered" evidence="2">
    <location>
        <begin position="174"/>
        <end position="482"/>
    </location>
</feature>
<feature type="compositionally biased region" description="Basic residues" evidence="2">
    <location>
        <begin position="299"/>
        <end position="309"/>
    </location>
</feature>
<feature type="region of interest" description="Disordered" evidence="2">
    <location>
        <begin position="44"/>
        <end position="109"/>
    </location>
</feature>
<reference evidence="3 4" key="1">
    <citation type="journal article" date="2015" name="Genome Biol. Evol.">
        <title>Phylogenomic analyses indicate that early fungi evolved digesting cell walls of algal ancestors of land plants.</title>
        <authorList>
            <person name="Chang Y."/>
            <person name="Wang S."/>
            <person name="Sekimoto S."/>
            <person name="Aerts A.L."/>
            <person name="Choi C."/>
            <person name="Clum A."/>
            <person name="LaButti K.M."/>
            <person name="Lindquist E.A."/>
            <person name="Yee Ngan C."/>
            <person name="Ohm R.A."/>
            <person name="Salamov A.A."/>
            <person name="Grigoriev I.V."/>
            <person name="Spatafora J.W."/>
            <person name="Berbee M.L."/>
        </authorList>
    </citation>
    <scope>NUCLEOTIDE SEQUENCE [LARGE SCALE GENOMIC DNA]</scope>
    <source>
        <strain evidence="3 4">JEL478</strain>
    </source>
</reference>
<keyword evidence="1" id="KW-0175">Coiled coil</keyword>
<protein>
    <submittedName>
        <fullName evidence="3">Uncharacterized protein</fullName>
    </submittedName>
</protein>
<dbReference type="EMBL" id="KQ965796">
    <property type="protein sequence ID" value="KXS11785.1"/>
    <property type="molecule type" value="Genomic_DNA"/>
</dbReference>
<feature type="coiled-coil region" evidence="1">
    <location>
        <begin position="118"/>
        <end position="159"/>
    </location>
</feature>
<dbReference type="Proteomes" id="UP000070544">
    <property type="component" value="Unassembled WGS sequence"/>
</dbReference>
<evidence type="ECO:0000256" key="2">
    <source>
        <dbReference type="SAM" id="MobiDB-lite"/>
    </source>
</evidence>
<accession>A0A139A5N3</accession>
<dbReference type="AlphaFoldDB" id="A0A139A5N3"/>
<feature type="compositionally biased region" description="Polar residues" evidence="2">
    <location>
        <begin position="285"/>
        <end position="295"/>
    </location>
</feature>
<name>A0A139A5N3_GONPJ</name>
<organism evidence="3 4">
    <name type="scientific">Gonapodya prolifera (strain JEL478)</name>
    <name type="common">Monoblepharis prolifera</name>
    <dbReference type="NCBI Taxonomy" id="1344416"/>
    <lineage>
        <taxon>Eukaryota</taxon>
        <taxon>Fungi</taxon>
        <taxon>Fungi incertae sedis</taxon>
        <taxon>Chytridiomycota</taxon>
        <taxon>Chytridiomycota incertae sedis</taxon>
        <taxon>Monoblepharidomycetes</taxon>
        <taxon>Monoblepharidales</taxon>
        <taxon>Gonapodyaceae</taxon>
        <taxon>Gonapodya</taxon>
    </lineage>
</organism>
<keyword evidence="4" id="KW-1185">Reference proteome</keyword>
<evidence type="ECO:0000313" key="4">
    <source>
        <dbReference type="Proteomes" id="UP000070544"/>
    </source>
</evidence>
<evidence type="ECO:0000313" key="3">
    <source>
        <dbReference type="EMBL" id="KXS11785.1"/>
    </source>
</evidence>
<feature type="compositionally biased region" description="Basic and acidic residues" evidence="2">
    <location>
        <begin position="449"/>
        <end position="465"/>
    </location>
</feature>
<sequence length="482" mass="50934">MLHTLETRDVSSPPDASIHLSVPTVESKPPLLAKKPAVVSFDVDDNDSDVDATGLQLQVPAPGAIRDPHDLSQAKLRRHSSLNAPGRRTSRRGHERNGSPGPAPAAPTVEQVDSIQLMRALERRVVDLEAALKACLVRVEEIAVENRTLRAEMDKVRAERAVIAAAKGQAVEANMGQVAPGNSDQIGRKNSRRGKPGHSETSHHRTSMSIEGYAPPAPAPAPAAIPPPKSAPPSTNTPSTITHPPTNRTPRPTMPAVSDSYETDDDVPLVTIPVATPLPTPPSSRPVSQTITATDPTRRHSTHGHRRSVHLAPPATDDGGAEKRRSLDIQPTVVDPTGMLSPQLRKDQGDISRRRSIDARPAVGRGALSPLRPPNQPDHSTRRSMDVRTSAGLLAPPAHDVDASQRQSTDAPPATATARLDAVLQRSATGRDRKRPTSWLGGGSGTGAGERKGDGEGKGVAEGKGKGGLSSGLAGLFGRRKK</sequence>
<feature type="region of interest" description="Disordered" evidence="2">
    <location>
        <begin position="1"/>
        <end position="32"/>
    </location>
</feature>
<feature type="compositionally biased region" description="Pro residues" evidence="2">
    <location>
        <begin position="215"/>
        <end position="231"/>
    </location>
</feature>
<proteinExistence type="predicted"/>
<feature type="compositionally biased region" description="Low complexity" evidence="2">
    <location>
        <begin position="471"/>
        <end position="482"/>
    </location>
</feature>
<feature type="compositionally biased region" description="Basic and acidic residues" evidence="2">
    <location>
        <begin position="344"/>
        <end position="358"/>
    </location>
</feature>